<dbReference type="GO" id="GO:0015679">
    <property type="term" value="P:plasma membrane copper ion transport"/>
    <property type="evidence" value="ECO:0007669"/>
    <property type="project" value="TreeGrafter"/>
</dbReference>
<comment type="similarity">
    <text evidence="1">Belongs to the membrane fusion protein (MFP) (TC 8.A.1) family.</text>
</comment>
<dbReference type="InterPro" id="IPR021782">
    <property type="entry name" value="DUF3347"/>
</dbReference>
<dbReference type="STRING" id="39841.SAMN05660836_00287"/>
<evidence type="ECO:0000259" key="5">
    <source>
        <dbReference type="Pfam" id="PF19335"/>
    </source>
</evidence>
<gene>
    <name evidence="8" type="ORF">SAMN05660836_00287</name>
</gene>
<dbReference type="Proteomes" id="UP000199611">
    <property type="component" value="Unassembled WGS sequence"/>
</dbReference>
<dbReference type="PANTHER" id="PTHR30097">
    <property type="entry name" value="CATION EFFLUX SYSTEM PROTEIN CUSB"/>
    <property type="match status" value="1"/>
</dbReference>
<protein>
    <submittedName>
        <fullName evidence="8">Membrane fusion protein, Cu(I)/Ag(I) efflux system</fullName>
    </submittedName>
</protein>
<dbReference type="SUPFAM" id="SSF111369">
    <property type="entry name" value="HlyD-like secretion proteins"/>
    <property type="match status" value="1"/>
</dbReference>
<dbReference type="Gene3D" id="2.40.420.20">
    <property type="match status" value="1"/>
</dbReference>
<evidence type="ECO:0000313" key="8">
    <source>
        <dbReference type="EMBL" id="SFM44897.1"/>
    </source>
</evidence>
<dbReference type="InterPro" id="IPR058647">
    <property type="entry name" value="BSH_CzcB-like"/>
</dbReference>
<reference evidence="8 9" key="1">
    <citation type="submission" date="2016-10" db="EMBL/GenBank/DDBJ databases">
        <authorList>
            <person name="de Groot N.N."/>
        </authorList>
    </citation>
    <scope>NUCLEOTIDE SEQUENCE [LARGE SCALE GENOMIC DNA]</scope>
    <source>
        <strain evidence="8 9">DSM 9990</strain>
    </source>
</reference>
<dbReference type="PANTHER" id="PTHR30097:SF15">
    <property type="entry name" value="CATION EFFLUX SYSTEM PROTEIN CUSB"/>
    <property type="match status" value="1"/>
</dbReference>
<feature type="domain" description="CzcB-like barrel-sandwich hybrid" evidence="7">
    <location>
        <begin position="135"/>
        <end position="268"/>
    </location>
</feature>
<dbReference type="Pfam" id="PF19335">
    <property type="entry name" value="HMBD"/>
    <property type="match status" value="1"/>
</dbReference>
<dbReference type="GO" id="GO:0016020">
    <property type="term" value="C:membrane"/>
    <property type="evidence" value="ECO:0007669"/>
    <property type="project" value="InterPro"/>
</dbReference>
<proteinExistence type="inferred from homology"/>
<accession>A0A1I4QY21</accession>
<dbReference type="InterPro" id="IPR006143">
    <property type="entry name" value="RND_pump_MFP"/>
</dbReference>
<dbReference type="GO" id="GO:0060003">
    <property type="term" value="P:copper ion export"/>
    <property type="evidence" value="ECO:0007669"/>
    <property type="project" value="TreeGrafter"/>
</dbReference>
<dbReference type="GO" id="GO:0022857">
    <property type="term" value="F:transmembrane transporter activity"/>
    <property type="evidence" value="ECO:0007669"/>
    <property type="project" value="InterPro"/>
</dbReference>
<dbReference type="RefSeq" id="WP_093392916.1">
    <property type="nucleotide sequence ID" value="NZ_FOUU01000001.1"/>
</dbReference>
<dbReference type="Pfam" id="PF11827">
    <property type="entry name" value="DUF3347"/>
    <property type="match status" value="1"/>
</dbReference>
<feature type="domain" description="Heavy metal binding" evidence="5">
    <location>
        <begin position="57"/>
        <end position="83"/>
    </location>
</feature>
<name>A0A1I4QY21_9BACT</name>
<dbReference type="Pfam" id="PF25973">
    <property type="entry name" value="BSH_CzcB"/>
    <property type="match status" value="1"/>
</dbReference>
<evidence type="ECO:0000313" key="9">
    <source>
        <dbReference type="Proteomes" id="UP000199611"/>
    </source>
</evidence>
<sequence>MKRVGLFMVVNRQGGRVFGTIFTLLLALSVIAVVVVGVNSTVARETDSAPGEKAQIWTCSMHPQIRLPAPGKCPICGMDLIPVVDEKEGKPESLREITLSPVAQKLAEVQVSPVERKKVQVTLRMFGVLDYDERRVAHITAWVPGRIEKLYVNFTGMTVSEGQPMVVLYSPELMAAEAELIEARRLLSRVESGSTRAIRDTARATVRSAREKLRLYGLTEKQIDEVLARGIPSDRITIVAPIGGTVVEKHVNEGVYVQTGTRIYTIADLSQLWLFLDAYESDVQWMRLGETVTFETVSYPGEVFSGRISFIQPVLEKKSRTVRIRVDVPNADGRLLPGMFAHAEVRVTVGDKRPPLVIPASAPLITGKRAVVYVQIPDKPYSYEGREIVLGPRVGDYYIVRYGLREGEKVVTRGNFKIDSAVQILAKPSMMTPEGGGGGMMHHHGGGSAPKSEASKGSGTVMEVPQSFTMKLHELAARFDRILQKVPEDSTRITQRQWLEIKEEISNLEELLSKIDGSELKGHARMMWDELSMRLHNDLVVAIYARRAQERAEALEELKAGMARLLTRFGVHHPGHRDHGGLTEPGVPQEFSVQLRPLVESYLSLQKALAEDDEKRAIHALEAMKEALDRPSMELLKGDVHVKWMKIREQLSQNVSSMLASGNISGIRERFDECSRLFGELVRTFKPVSVPLYEMFCPMAANGKGAIWFQSEREIHNPYFGSSMSSCGEVRAKIDPVDR</sequence>
<dbReference type="AlphaFoldDB" id="A0A1I4QY21"/>
<dbReference type="Pfam" id="PF25954">
    <property type="entry name" value="Beta-barrel_RND_2"/>
    <property type="match status" value="1"/>
</dbReference>
<dbReference type="InterPro" id="IPR051909">
    <property type="entry name" value="MFP_Cation_Efflux"/>
</dbReference>
<dbReference type="GO" id="GO:0046914">
    <property type="term" value="F:transition metal ion binding"/>
    <property type="evidence" value="ECO:0007669"/>
    <property type="project" value="TreeGrafter"/>
</dbReference>
<dbReference type="InterPro" id="IPR045800">
    <property type="entry name" value="HMBD"/>
</dbReference>
<evidence type="ECO:0000259" key="7">
    <source>
        <dbReference type="Pfam" id="PF25973"/>
    </source>
</evidence>
<evidence type="ECO:0000259" key="4">
    <source>
        <dbReference type="Pfam" id="PF11827"/>
    </source>
</evidence>
<keyword evidence="9" id="KW-1185">Reference proteome</keyword>
<dbReference type="EMBL" id="FOUU01000001">
    <property type="protein sequence ID" value="SFM44897.1"/>
    <property type="molecule type" value="Genomic_DNA"/>
</dbReference>
<dbReference type="GO" id="GO:0030288">
    <property type="term" value="C:outer membrane-bounded periplasmic space"/>
    <property type="evidence" value="ECO:0007669"/>
    <property type="project" value="TreeGrafter"/>
</dbReference>
<feature type="domain" description="DUF3347" evidence="4">
    <location>
        <begin position="599"/>
        <end position="687"/>
    </location>
</feature>
<feature type="region of interest" description="Disordered" evidence="3">
    <location>
        <begin position="432"/>
        <end position="459"/>
    </location>
</feature>
<dbReference type="Gene3D" id="2.40.30.170">
    <property type="match status" value="1"/>
</dbReference>
<dbReference type="InterPro" id="IPR058792">
    <property type="entry name" value="Beta-barrel_RND_2"/>
</dbReference>
<dbReference type="NCBIfam" id="TIGR01730">
    <property type="entry name" value="RND_mfp"/>
    <property type="match status" value="1"/>
</dbReference>
<evidence type="ECO:0000256" key="1">
    <source>
        <dbReference type="ARBA" id="ARBA00009477"/>
    </source>
</evidence>
<keyword evidence="2" id="KW-0813">Transport</keyword>
<evidence type="ECO:0000259" key="6">
    <source>
        <dbReference type="Pfam" id="PF25954"/>
    </source>
</evidence>
<evidence type="ECO:0000256" key="2">
    <source>
        <dbReference type="ARBA" id="ARBA00022448"/>
    </source>
</evidence>
<organism evidence="8 9">
    <name type="scientific">Thermodesulforhabdus norvegica</name>
    <dbReference type="NCBI Taxonomy" id="39841"/>
    <lineage>
        <taxon>Bacteria</taxon>
        <taxon>Pseudomonadati</taxon>
        <taxon>Thermodesulfobacteriota</taxon>
        <taxon>Syntrophobacteria</taxon>
        <taxon>Syntrophobacterales</taxon>
        <taxon>Thermodesulforhabdaceae</taxon>
        <taxon>Thermodesulforhabdus</taxon>
    </lineage>
</organism>
<feature type="domain" description="CusB-like beta-barrel" evidence="6">
    <location>
        <begin position="271"/>
        <end position="345"/>
    </location>
</feature>
<dbReference type="OrthoDB" id="9806939at2"/>
<dbReference type="FunFam" id="2.40.30.170:FF:000010">
    <property type="entry name" value="Efflux RND transporter periplasmic adaptor subunit"/>
    <property type="match status" value="1"/>
</dbReference>
<evidence type="ECO:0000256" key="3">
    <source>
        <dbReference type="SAM" id="MobiDB-lite"/>
    </source>
</evidence>